<protein>
    <submittedName>
        <fullName evidence="3">SDR family oxidoreductase</fullName>
    </submittedName>
</protein>
<dbReference type="InterPro" id="IPR057326">
    <property type="entry name" value="KR_dom"/>
</dbReference>
<dbReference type="InterPro" id="IPR036291">
    <property type="entry name" value="NAD(P)-bd_dom_sf"/>
</dbReference>
<gene>
    <name evidence="3" type="ORF">F0Q34_12870</name>
</gene>
<dbReference type="PRINTS" id="PR00081">
    <property type="entry name" value="GDHRDH"/>
</dbReference>
<organism evidence="3 4">
    <name type="scientific">Teichococcus oryzae</name>
    <dbReference type="NCBI Taxonomy" id="1608942"/>
    <lineage>
        <taxon>Bacteria</taxon>
        <taxon>Pseudomonadati</taxon>
        <taxon>Pseudomonadota</taxon>
        <taxon>Alphaproteobacteria</taxon>
        <taxon>Acetobacterales</taxon>
        <taxon>Roseomonadaceae</taxon>
        <taxon>Roseomonas</taxon>
    </lineage>
</organism>
<dbReference type="OrthoDB" id="20590at2"/>
<keyword evidence="4" id="KW-1185">Reference proteome</keyword>
<name>A0A5B2TFQ9_9PROT</name>
<evidence type="ECO:0000259" key="2">
    <source>
        <dbReference type="SMART" id="SM00822"/>
    </source>
</evidence>
<dbReference type="CDD" id="cd05233">
    <property type="entry name" value="SDR_c"/>
    <property type="match status" value="1"/>
</dbReference>
<evidence type="ECO:0000256" key="1">
    <source>
        <dbReference type="ARBA" id="ARBA00006484"/>
    </source>
</evidence>
<dbReference type="PANTHER" id="PTHR42760:SF40">
    <property type="entry name" value="3-OXOACYL-[ACYL-CARRIER-PROTEIN] REDUCTASE, CHLOROPLASTIC"/>
    <property type="match status" value="1"/>
</dbReference>
<dbReference type="SUPFAM" id="SSF51735">
    <property type="entry name" value="NAD(P)-binding Rossmann-fold domains"/>
    <property type="match status" value="1"/>
</dbReference>
<evidence type="ECO:0000313" key="4">
    <source>
        <dbReference type="Proteomes" id="UP000322110"/>
    </source>
</evidence>
<feature type="domain" description="Ketoreductase" evidence="2">
    <location>
        <begin position="11"/>
        <end position="216"/>
    </location>
</feature>
<dbReference type="InterPro" id="IPR002347">
    <property type="entry name" value="SDR_fam"/>
</dbReference>
<dbReference type="GO" id="GO:0016616">
    <property type="term" value="F:oxidoreductase activity, acting on the CH-OH group of donors, NAD or NADP as acceptor"/>
    <property type="evidence" value="ECO:0007669"/>
    <property type="project" value="UniProtKB-ARBA"/>
</dbReference>
<sequence length="254" mass="25904">MERRTALPGSRLVIVTGGRSGIGAAIARRLAREGHRVAIGCRRPEDAAPLLAAIAGEGGEALALKLDVAREASVASFFAEAEARLGPLHALVNNAGITGPLGAFRDLDPAWMRRVAEVNLIGTMLCAQAALRRFAAADGEGRSIVNISSVAAQTGSPGEYVHYAAGKAAVEAFTLGLAREVAAQGIRVNAVAPGTVNTGIHALAGDPGRPARIAPRVPMGRVGEPEEIAEAVAWLISGAASYATGAVLRVTGGL</sequence>
<dbReference type="PRINTS" id="PR00080">
    <property type="entry name" value="SDRFAMILY"/>
</dbReference>
<comment type="similarity">
    <text evidence="1">Belongs to the short-chain dehydrogenases/reductases (SDR) family.</text>
</comment>
<dbReference type="InterPro" id="IPR020904">
    <property type="entry name" value="Sc_DH/Rdtase_CS"/>
</dbReference>
<dbReference type="GO" id="GO:0030497">
    <property type="term" value="P:fatty acid elongation"/>
    <property type="evidence" value="ECO:0007669"/>
    <property type="project" value="TreeGrafter"/>
</dbReference>
<dbReference type="SMART" id="SM00822">
    <property type="entry name" value="PKS_KR"/>
    <property type="match status" value="1"/>
</dbReference>
<proteinExistence type="inferred from homology"/>
<dbReference type="Proteomes" id="UP000322110">
    <property type="component" value="Unassembled WGS sequence"/>
</dbReference>
<dbReference type="PANTHER" id="PTHR42760">
    <property type="entry name" value="SHORT-CHAIN DEHYDROGENASES/REDUCTASES FAMILY MEMBER"/>
    <property type="match status" value="1"/>
</dbReference>
<dbReference type="EMBL" id="VUKA01000005">
    <property type="protein sequence ID" value="KAA2213009.1"/>
    <property type="molecule type" value="Genomic_DNA"/>
</dbReference>
<accession>A0A5B2TFQ9</accession>
<dbReference type="PROSITE" id="PS00061">
    <property type="entry name" value="ADH_SHORT"/>
    <property type="match status" value="1"/>
</dbReference>
<dbReference type="AlphaFoldDB" id="A0A5B2TFQ9"/>
<comment type="caution">
    <text evidence="3">The sequence shown here is derived from an EMBL/GenBank/DDBJ whole genome shotgun (WGS) entry which is preliminary data.</text>
</comment>
<dbReference type="Gene3D" id="3.40.50.720">
    <property type="entry name" value="NAD(P)-binding Rossmann-like Domain"/>
    <property type="match status" value="1"/>
</dbReference>
<dbReference type="Pfam" id="PF13561">
    <property type="entry name" value="adh_short_C2"/>
    <property type="match status" value="1"/>
</dbReference>
<reference evidence="3 4" key="1">
    <citation type="journal article" date="2015" name="Int. J. Syst. Evol. Microbiol.">
        <title>Roseomonas oryzae sp. nov., isolated from paddy rhizosphere soil.</title>
        <authorList>
            <person name="Ramaprasad E.V."/>
            <person name="Sasikala Ch."/>
            <person name="Ramana Ch.V."/>
        </authorList>
    </citation>
    <scope>NUCLEOTIDE SEQUENCE [LARGE SCALE GENOMIC DNA]</scope>
    <source>
        <strain evidence="3 4">KCTC 42542</strain>
    </source>
</reference>
<evidence type="ECO:0000313" key="3">
    <source>
        <dbReference type="EMBL" id="KAA2213009.1"/>
    </source>
</evidence>
<dbReference type="FunFam" id="3.40.50.720:FF:000084">
    <property type="entry name" value="Short-chain dehydrogenase reductase"/>
    <property type="match status" value="1"/>
</dbReference>